<dbReference type="EMBL" id="AP026560">
    <property type="protein sequence ID" value="BDP40723.1"/>
    <property type="molecule type" value="Genomic_DNA"/>
</dbReference>
<keyword evidence="2" id="KW-0732">Signal</keyword>
<dbReference type="SUPFAM" id="SSF82153">
    <property type="entry name" value="FAS1 domain"/>
    <property type="match status" value="3"/>
</dbReference>
<feature type="domain" description="FAS1" evidence="3">
    <location>
        <begin position="600"/>
        <end position="735"/>
    </location>
</feature>
<sequence>MKKQTSLITLSLLLATPALAGGGGAPATRPATATACQPIAQLITNDPQFSTLLTAVQAAGLAETLSSGQYTVFAPTNAAFAKLPSDTLAAVLNDPEQLRAVLLYHVVPGKVTSQQVRSLRSVKTAQGGNLTVSVSGNTVRINNANVIRADLSACNGVVHVIDAVLVPPAAAAPAAATPAPAPAPAPAAEAPAPAATTPAAPAPAATTPAAPVAVTSFDVRSIPSLPLTGATVSSTGTATSTTTDSAATTTTTDTAATTTTDTATTATDTTTTDTATATTDTATTATTDTATATTDTTASADTSATVQANTLYDVIVADDRFSTLRDLLSDAGLTEMLTTGEYTVFAPTNEAFAAVPADTLAVLASNPEALRQVLSYHVVAGRQTAQGLAGATQLTSAEGSALPLSLSGTTQQVGSATVTETITTASNGTIFVINQVLLPPNLTLPAPASDTSSTSTDTAAGTATTGTATTGTGTASGTSTTGTTGTSTTDTSTTGSGTTSTTTGTTGTTGTTTTGATGTSTGTAATGTTGTATGTTSTGTTTGATATGTGVTGTSAGTIGTAGASTTGTTGAPAGSTIAAPSTAPGSGTSANTATTTRDNTTLATLIASDNRFTTLARLVQVAGLTETLASGTYTIFAPTNDAFLKLSPSDLNALTADPARLRQVLLYHVVPTRVTGTALATASQLTTAQSGVLTITRPSGSNAAGTRTLINGANLQPSSIDAGNGILYAIDNVLLPPTTR</sequence>
<evidence type="ECO:0000256" key="1">
    <source>
        <dbReference type="SAM" id="MobiDB-lite"/>
    </source>
</evidence>
<proteinExistence type="predicted"/>
<evidence type="ECO:0000259" key="3">
    <source>
        <dbReference type="PROSITE" id="PS50213"/>
    </source>
</evidence>
<feature type="region of interest" description="Disordered" evidence="1">
    <location>
        <begin position="226"/>
        <end position="251"/>
    </location>
</feature>
<dbReference type="Gene3D" id="2.30.180.10">
    <property type="entry name" value="FAS1 domain"/>
    <property type="match status" value="3"/>
</dbReference>
<name>A0ABN6RBI9_9DEIO</name>
<keyword evidence="5" id="KW-1185">Reference proteome</keyword>
<feature type="domain" description="FAS1" evidence="3">
    <location>
        <begin position="36"/>
        <end position="165"/>
    </location>
</feature>
<reference evidence="4" key="1">
    <citation type="submission" date="2022-07" db="EMBL/GenBank/DDBJ databases">
        <title>Complete Genome Sequence of the Radioresistant Bacterium Deinococcus aetherius ST0316, Isolated from the Air Dust collected in Lower Stratosphere above Japan.</title>
        <authorList>
            <person name="Satoh K."/>
            <person name="Hagiwara K."/>
            <person name="Katsumata K."/>
            <person name="Kubo A."/>
            <person name="Yokobori S."/>
            <person name="Yamagishi A."/>
            <person name="Oono Y."/>
            <person name="Narumi I."/>
        </authorList>
    </citation>
    <scope>NUCLEOTIDE SEQUENCE</scope>
    <source>
        <strain evidence="4">ST0316</strain>
    </source>
</reference>
<dbReference type="Proteomes" id="UP001064971">
    <property type="component" value="Chromosome"/>
</dbReference>
<dbReference type="Pfam" id="PF02469">
    <property type="entry name" value="Fasciclin"/>
    <property type="match status" value="3"/>
</dbReference>
<dbReference type="PROSITE" id="PS50213">
    <property type="entry name" value="FAS1"/>
    <property type="match status" value="3"/>
</dbReference>
<dbReference type="InterPro" id="IPR050904">
    <property type="entry name" value="Adhesion/Biosynth-related"/>
</dbReference>
<accession>A0ABN6RBI9</accession>
<dbReference type="PANTHER" id="PTHR10900:SF77">
    <property type="entry name" value="FI19380P1"/>
    <property type="match status" value="1"/>
</dbReference>
<feature type="region of interest" description="Disordered" evidence="1">
    <location>
        <begin position="447"/>
        <end position="597"/>
    </location>
</feature>
<feature type="region of interest" description="Disordered" evidence="1">
    <location>
        <begin position="174"/>
        <end position="206"/>
    </location>
</feature>
<evidence type="ECO:0000256" key="2">
    <source>
        <dbReference type="SAM" id="SignalP"/>
    </source>
</evidence>
<dbReference type="InterPro" id="IPR036378">
    <property type="entry name" value="FAS1_dom_sf"/>
</dbReference>
<dbReference type="RefSeq" id="WP_264776541.1">
    <property type="nucleotide sequence ID" value="NZ_AP026560.1"/>
</dbReference>
<feature type="domain" description="FAS1" evidence="3">
    <location>
        <begin position="308"/>
        <end position="437"/>
    </location>
</feature>
<gene>
    <name evidence="4" type="ORF">DAETH_06920</name>
</gene>
<dbReference type="SMART" id="SM00554">
    <property type="entry name" value="FAS1"/>
    <property type="match status" value="3"/>
</dbReference>
<evidence type="ECO:0000313" key="5">
    <source>
        <dbReference type="Proteomes" id="UP001064971"/>
    </source>
</evidence>
<feature type="compositionally biased region" description="Low complexity" evidence="1">
    <location>
        <begin position="186"/>
        <end position="206"/>
    </location>
</feature>
<feature type="compositionally biased region" description="Low complexity" evidence="1">
    <location>
        <begin position="228"/>
        <end position="251"/>
    </location>
</feature>
<feature type="chain" id="PRO_5047439290" description="FAS1 domain-containing protein" evidence="2">
    <location>
        <begin position="21"/>
        <end position="741"/>
    </location>
</feature>
<evidence type="ECO:0000313" key="4">
    <source>
        <dbReference type="EMBL" id="BDP40723.1"/>
    </source>
</evidence>
<dbReference type="PANTHER" id="PTHR10900">
    <property type="entry name" value="PERIOSTIN-RELATED"/>
    <property type="match status" value="1"/>
</dbReference>
<organism evidence="4 5">
    <name type="scientific">Deinococcus aetherius</name>
    <dbReference type="NCBI Taxonomy" id="200252"/>
    <lineage>
        <taxon>Bacteria</taxon>
        <taxon>Thermotogati</taxon>
        <taxon>Deinococcota</taxon>
        <taxon>Deinococci</taxon>
        <taxon>Deinococcales</taxon>
        <taxon>Deinococcaceae</taxon>
        <taxon>Deinococcus</taxon>
    </lineage>
</organism>
<protein>
    <recommendedName>
        <fullName evidence="3">FAS1 domain-containing protein</fullName>
    </recommendedName>
</protein>
<feature type="signal peptide" evidence="2">
    <location>
        <begin position="1"/>
        <end position="20"/>
    </location>
</feature>
<dbReference type="InterPro" id="IPR000782">
    <property type="entry name" value="FAS1_domain"/>
</dbReference>